<dbReference type="EMBL" id="BJVJ01000001">
    <property type="protein sequence ID" value="GEL21206.1"/>
    <property type="molecule type" value="Genomic_DNA"/>
</dbReference>
<evidence type="ECO:0000259" key="5">
    <source>
        <dbReference type="PROSITE" id="PS50931"/>
    </source>
</evidence>
<evidence type="ECO:0000256" key="4">
    <source>
        <dbReference type="ARBA" id="ARBA00023163"/>
    </source>
</evidence>
<accession>A0A511D8U5</accession>
<dbReference type="FunFam" id="1.10.10.10:FF:000001">
    <property type="entry name" value="LysR family transcriptional regulator"/>
    <property type="match status" value="1"/>
</dbReference>
<dbReference type="GO" id="GO:0003677">
    <property type="term" value="F:DNA binding"/>
    <property type="evidence" value="ECO:0007669"/>
    <property type="project" value="UniProtKB-KW"/>
</dbReference>
<proteinExistence type="inferred from homology"/>
<dbReference type="PANTHER" id="PTHR30346">
    <property type="entry name" value="TRANSCRIPTIONAL DUAL REGULATOR HCAR-RELATED"/>
    <property type="match status" value="1"/>
</dbReference>
<organism evidence="6 7">
    <name type="scientific">Pseudonocardia sulfidoxydans NBRC 16205</name>
    <dbReference type="NCBI Taxonomy" id="1223511"/>
    <lineage>
        <taxon>Bacteria</taxon>
        <taxon>Bacillati</taxon>
        <taxon>Actinomycetota</taxon>
        <taxon>Actinomycetes</taxon>
        <taxon>Pseudonocardiales</taxon>
        <taxon>Pseudonocardiaceae</taxon>
        <taxon>Pseudonocardia</taxon>
    </lineage>
</organism>
<dbReference type="PANTHER" id="PTHR30346:SF0">
    <property type="entry name" value="HCA OPERON TRANSCRIPTIONAL ACTIVATOR HCAR"/>
    <property type="match status" value="1"/>
</dbReference>
<feature type="domain" description="HTH lysR-type" evidence="5">
    <location>
        <begin position="1"/>
        <end position="58"/>
    </location>
</feature>
<dbReference type="InterPro" id="IPR036390">
    <property type="entry name" value="WH_DNA-bd_sf"/>
</dbReference>
<keyword evidence="7" id="KW-1185">Reference proteome</keyword>
<dbReference type="SUPFAM" id="SSF46785">
    <property type="entry name" value="Winged helix' DNA-binding domain"/>
    <property type="match status" value="1"/>
</dbReference>
<evidence type="ECO:0000313" key="6">
    <source>
        <dbReference type="EMBL" id="GEL21206.1"/>
    </source>
</evidence>
<comment type="similarity">
    <text evidence="1">Belongs to the LysR transcriptional regulatory family.</text>
</comment>
<dbReference type="RefSeq" id="WP_186816668.1">
    <property type="nucleotide sequence ID" value="NZ_BJVJ01000001.1"/>
</dbReference>
<dbReference type="SUPFAM" id="SSF53850">
    <property type="entry name" value="Periplasmic binding protein-like II"/>
    <property type="match status" value="1"/>
</dbReference>
<dbReference type="Gene3D" id="1.10.10.10">
    <property type="entry name" value="Winged helix-like DNA-binding domain superfamily/Winged helix DNA-binding domain"/>
    <property type="match status" value="1"/>
</dbReference>
<name>A0A511D8U5_9PSEU</name>
<protein>
    <submittedName>
        <fullName evidence="6">LysR family transcriptional regulator</fullName>
    </submittedName>
</protein>
<comment type="caution">
    <text evidence="6">The sequence shown here is derived from an EMBL/GenBank/DDBJ whole genome shotgun (WGS) entry which is preliminary data.</text>
</comment>
<evidence type="ECO:0000256" key="3">
    <source>
        <dbReference type="ARBA" id="ARBA00023125"/>
    </source>
</evidence>
<dbReference type="AlphaFoldDB" id="A0A511D8U5"/>
<dbReference type="Pfam" id="PF03466">
    <property type="entry name" value="LysR_substrate"/>
    <property type="match status" value="1"/>
</dbReference>
<dbReference type="GO" id="GO:0003700">
    <property type="term" value="F:DNA-binding transcription factor activity"/>
    <property type="evidence" value="ECO:0007669"/>
    <property type="project" value="InterPro"/>
</dbReference>
<dbReference type="Pfam" id="PF00126">
    <property type="entry name" value="HTH_1"/>
    <property type="match status" value="1"/>
</dbReference>
<dbReference type="InterPro" id="IPR000847">
    <property type="entry name" value="LysR_HTH_N"/>
</dbReference>
<dbReference type="PRINTS" id="PR00039">
    <property type="entry name" value="HTHLYSR"/>
</dbReference>
<dbReference type="Gene3D" id="3.40.190.10">
    <property type="entry name" value="Periplasmic binding protein-like II"/>
    <property type="match status" value="2"/>
</dbReference>
<sequence>MELRELRSFVAVAEELHFGRAATRLGLVQPAVSQHLGRLERELGLRLLERSPHRVALTAAGRQLLAEVRAALAAIDRVRDVADTIGRRLGHTIRIGTTPGLDKRLADGVTALYESAPGSELVLVEGDAVANTAGVASGALDAALVRGTGPGGVVVGHDPISLIVPAAHDTARMGAVPFAALSDLRLRLPARRADPVLHDAVLGWCAATGVVPRRGRDVVSVDDAALEIGTGGREWTAVHGDTWHPATCSVVLRPADPALTVPIRLLLPPDARCTDVVVEAFRPRRGDNR</sequence>
<dbReference type="GO" id="GO:0032993">
    <property type="term" value="C:protein-DNA complex"/>
    <property type="evidence" value="ECO:0007669"/>
    <property type="project" value="TreeGrafter"/>
</dbReference>
<evidence type="ECO:0000256" key="2">
    <source>
        <dbReference type="ARBA" id="ARBA00023015"/>
    </source>
</evidence>
<dbReference type="InterPro" id="IPR005119">
    <property type="entry name" value="LysR_subst-bd"/>
</dbReference>
<dbReference type="Proteomes" id="UP000321685">
    <property type="component" value="Unassembled WGS sequence"/>
</dbReference>
<keyword evidence="3" id="KW-0238">DNA-binding</keyword>
<evidence type="ECO:0000256" key="1">
    <source>
        <dbReference type="ARBA" id="ARBA00009437"/>
    </source>
</evidence>
<keyword evidence="4" id="KW-0804">Transcription</keyword>
<reference evidence="6 7" key="1">
    <citation type="submission" date="2019-07" db="EMBL/GenBank/DDBJ databases">
        <title>Whole genome shotgun sequence of Pseudonocardia sulfidoxydans NBRC 16205.</title>
        <authorList>
            <person name="Hosoyama A."/>
            <person name="Uohara A."/>
            <person name="Ohji S."/>
            <person name="Ichikawa N."/>
        </authorList>
    </citation>
    <scope>NUCLEOTIDE SEQUENCE [LARGE SCALE GENOMIC DNA]</scope>
    <source>
        <strain evidence="6 7">NBRC 16205</strain>
    </source>
</reference>
<gene>
    <name evidence="6" type="ORF">PSU4_01600</name>
</gene>
<keyword evidence="2" id="KW-0805">Transcription regulation</keyword>
<dbReference type="InterPro" id="IPR036388">
    <property type="entry name" value="WH-like_DNA-bd_sf"/>
</dbReference>
<evidence type="ECO:0000313" key="7">
    <source>
        <dbReference type="Proteomes" id="UP000321685"/>
    </source>
</evidence>
<dbReference type="PROSITE" id="PS50931">
    <property type="entry name" value="HTH_LYSR"/>
    <property type="match status" value="1"/>
</dbReference>